<keyword evidence="5" id="KW-1185">Reference proteome</keyword>
<dbReference type="Pfam" id="PF17765">
    <property type="entry name" value="MLTR_LBD"/>
    <property type="match status" value="1"/>
</dbReference>
<dbReference type="Gene3D" id="3.30.450.180">
    <property type="match status" value="1"/>
</dbReference>
<gene>
    <name evidence="3" type="ORF">FB564_1034</name>
    <name evidence="2" type="ORF">Sar04_09490</name>
</gene>
<dbReference type="EMBL" id="VFOL01000001">
    <property type="protein sequence ID" value="TQL35962.1"/>
    <property type="molecule type" value="Genomic_DNA"/>
</dbReference>
<evidence type="ECO:0000259" key="1">
    <source>
        <dbReference type="PROSITE" id="PS50943"/>
    </source>
</evidence>
<dbReference type="InterPro" id="IPR010982">
    <property type="entry name" value="Lambda_DNA-bd_dom_sf"/>
</dbReference>
<reference evidence="2 5" key="2">
    <citation type="submission" date="2021-03" db="EMBL/GenBank/DDBJ databases">
        <title>Whole genome shotgun sequence of Salinispora arenicola NBRC 105043.</title>
        <authorList>
            <person name="Komaki H."/>
            <person name="Tamura T."/>
        </authorList>
    </citation>
    <scope>NUCLEOTIDE SEQUENCE [LARGE SCALE GENOMIC DNA]</scope>
    <source>
        <strain evidence="2 5">NBRC 105043</strain>
    </source>
</reference>
<dbReference type="InterPro" id="IPR001387">
    <property type="entry name" value="Cro/C1-type_HTH"/>
</dbReference>
<dbReference type="Proteomes" id="UP000315983">
    <property type="component" value="Unassembled WGS sequence"/>
</dbReference>
<evidence type="ECO:0000313" key="3">
    <source>
        <dbReference type="EMBL" id="TQL35962.1"/>
    </source>
</evidence>
<dbReference type="InterPro" id="IPR041413">
    <property type="entry name" value="MLTR_LBD"/>
</dbReference>
<dbReference type="GO" id="GO:0003677">
    <property type="term" value="F:DNA binding"/>
    <property type="evidence" value="ECO:0007669"/>
    <property type="project" value="InterPro"/>
</dbReference>
<dbReference type="PANTHER" id="PTHR35010:SF2">
    <property type="entry name" value="BLL4672 PROTEIN"/>
    <property type="match status" value="1"/>
</dbReference>
<evidence type="ECO:0000313" key="5">
    <source>
        <dbReference type="Proteomes" id="UP000677457"/>
    </source>
</evidence>
<evidence type="ECO:0000313" key="4">
    <source>
        <dbReference type="Proteomes" id="UP000315983"/>
    </source>
</evidence>
<dbReference type="Gene3D" id="1.10.260.40">
    <property type="entry name" value="lambda repressor-like DNA-binding domains"/>
    <property type="match status" value="1"/>
</dbReference>
<dbReference type="SMART" id="SM00530">
    <property type="entry name" value="HTH_XRE"/>
    <property type="match status" value="1"/>
</dbReference>
<dbReference type="EMBL" id="BOQM01000006">
    <property type="protein sequence ID" value="GIM82891.1"/>
    <property type="molecule type" value="Genomic_DNA"/>
</dbReference>
<organism evidence="3 4">
    <name type="scientific">Salinispora arenicola</name>
    <dbReference type="NCBI Taxonomy" id="168697"/>
    <lineage>
        <taxon>Bacteria</taxon>
        <taxon>Bacillati</taxon>
        <taxon>Actinomycetota</taxon>
        <taxon>Actinomycetes</taxon>
        <taxon>Micromonosporales</taxon>
        <taxon>Micromonosporaceae</taxon>
        <taxon>Salinispora</taxon>
    </lineage>
</organism>
<proteinExistence type="predicted"/>
<dbReference type="Pfam" id="PF13560">
    <property type="entry name" value="HTH_31"/>
    <property type="match status" value="1"/>
</dbReference>
<protein>
    <submittedName>
        <fullName evidence="3">Helix-turn-helix protein</fullName>
    </submittedName>
    <submittedName>
        <fullName evidence="2">Transcriptional regulator</fullName>
    </submittedName>
</protein>
<dbReference type="Proteomes" id="UP000677457">
    <property type="component" value="Unassembled WGS sequence"/>
</dbReference>
<sequence>MMNDAPNLAALLRSWRTRLQPADAGLPRRPGTRRTAGLRREEVAWLAGVSPDYVKRLEQGRAHPSVAIVRALARTLRLSDAEYELACRLAGHAPQPGGLMRQHIGPGMQRVLDRLADTPIAVFDAAWTLIEHNDAWVALTGDDWRGRDRRSANIVWRTFHDDTGRVRHPDPQEHKASLVADLRDVAPRYPGDRELRDMIGALRTSSPDFARLWEGSAVAHHKSERKIVDHPHVGEVELDCDVLSVHGADLRIVVYTAAPGSEAADKLRMLTVLGTETMTPPPLRRSGQEPV</sequence>
<name>A0A542XJD7_SALAC</name>
<dbReference type="AlphaFoldDB" id="A0A542XJD7"/>
<dbReference type="PROSITE" id="PS50943">
    <property type="entry name" value="HTH_CROC1"/>
    <property type="match status" value="1"/>
</dbReference>
<reference evidence="3 4" key="1">
    <citation type="submission" date="2019-06" db="EMBL/GenBank/DDBJ databases">
        <title>Sequencing the genomes of 1000 actinobacteria strains.</title>
        <authorList>
            <person name="Klenk H.-P."/>
        </authorList>
    </citation>
    <scope>NUCLEOTIDE SEQUENCE [LARGE SCALE GENOMIC DNA]</scope>
    <source>
        <strain evidence="3 4">DSM 44819</strain>
    </source>
</reference>
<accession>A0A542XJD7</accession>
<feature type="domain" description="HTH cro/C1-type" evidence="1">
    <location>
        <begin position="36"/>
        <end position="85"/>
    </location>
</feature>
<dbReference type="CDD" id="cd00093">
    <property type="entry name" value="HTH_XRE"/>
    <property type="match status" value="1"/>
</dbReference>
<comment type="caution">
    <text evidence="3">The sequence shown here is derived from an EMBL/GenBank/DDBJ whole genome shotgun (WGS) entry which is preliminary data.</text>
</comment>
<dbReference type="SUPFAM" id="SSF47413">
    <property type="entry name" value="lambda repressor-like DNA-binding domains"/>
    <property type="match status" value="1"/>
</dbReference>
<evidence type="ECO:0000313" key="2">
    <source>
        <dbReference type="EMBL" id="GIM82891.1"/>
    </source>
</evidence>
<dbReference type="PANTHER" id="PTHR35010">
    <property type="entry name" value="BLL4672 PROTEIN-RELATED"/>
    <property type="match status" value="1"/>
</dbReference>